<reference evidence="2" key="1">
    <citation type="submission" date="2022-10" db="EMBL/GenBank/DDBJ databases">
        <title>Fusarium specimens isolated from Avocado Roots.</title>
        <authorList>
            <person name="Stajich J."/>
            <person name="Roper C."/>
            <person name="Heimlech-Rivalta G."/>
        </authorList>
    </citation>
    <scope>NUCLEOTIDE SEQUENCE</scope>
    <source>
        <strain evidence="2">CF00143</strain>
    </source>
</reference>
<accession>A0A9W8PFM1</accession>
<gene>
    <name evidence="2" type="ORF">NW766_012124</name>
</gene>
<dbReference type="EMBL" id="JAPDHF010000026">
    <property type="protein sequence ID" value="KAJ4003674.1"/>
    <property type="molecule type" value="Genomic_DNA"/>
</dbReference>
<dbReference type="AlphaFoldDB" id="A0A9W8PFM1"/>
<proteinExistence type="predicted"/>
<sequence length="128" mass="13947">MSLNVKLTAPHLSRPGASKPEDSKPDAPKSQDAGSNELWIEIPVAEEDGVKEREAFYLKLLKSSLDDETLSDLRSNIAGHTGSIEINTDELRVQKANTSEIPDAGKISLLKSQVDDTAFKWITGTQAK</sequence>
<evidence type="ECO:0000313" key="2">
    <source>
        <dbReference type="EMBL" id="KAJ4003674.1"/>
    </source>
</evidence>
<evidence type="ECO:0000256" key="1">
    <source>
        <dbReference type="SAM" id="MobiDB-lite"/>
    </source>
</evidence>
<organism evidence="2 3">
    <name type="scientific">Fusarium irregulare</name>
    <dbReference type="NCBI Taxonomy" id="2494466"/>
    <lineage>
        <taxon>Eukaryota</taxon>
        <taxon>Fungi</taxon>
        <taxon>Dikarya</taxon>
        <taxon>Ascomycota</taxon>
        <taxon>Pezizomycotina</taxon>
        <taxon>Sordariomycetes</taxon>
        <taxon>Hypocreomycetidae</taxon>
        <taxon>Hypocreales</taxon>
        <taxon>Nectriaceae</taxon>
        <taxon>Fusarium</taxon>
        <taxon>Fusarium incarnatum-equiseti species complex</taxon>
    </lineage>
</organism>
<comment type="caution">
    <text evidence="2">The sequence shown here is derived from an EMBL/GenBank/DDBJ whole genome shotgun (WGS) entry which is preliminary data.</text>
</comment>
<dbReference type="Proteomes" id="UP001152130">
    <property type="component" value="Unassembled WGS sequence"/>
</dbReference>
<name>A0A9W8PFM1_9HYPO</name>
<feature type="compositionally biased region" description="Basic and acidic residues" evidence="1">
    <location>
        <begin position="19"/>
        <end position="29"/>
    </location>
</feature>
<feature type="region of interest" description="Disordered" evidence="1">
    <location>
        <begin position="1"/>
        <end position="37"/>
    </location>
</feature>
<keyword evidence="3" id="KW-1185">Reference proteome</keyword>
<evidence type="ECO:0000313" key="3">
    <source>
        <dbReference type="Proteomes" id="UP001152130"/>
    </source>
</evidence>
<protein>
    <submittedName>
        <fullName evidence="2">Uncharacterized protein</fullName>
    </submittedName>
</protein>